<dbReference type="AlphaFoldDB" id="A0A9J6FYE5"/>
<sequence>MVEGIANDTNAIQRPKYDGVNLDWNHPGDSCDVLQQPQMLHVLVESLSTSRVKVMLTVPPLKRYAALYDLEPLLDSVSHVIVATHKLRLRGALGCSGARASVALGAPTASSPPLSGLVLRPNKTSFESVCNVKRVVVSPTDKECVVTIMHTEKSDSAGTLYHVAAYAGPKELRERMHHAYSDDMGDVPVVVFDAYLDDFGGLCPGDGSRMSPQIAAIAEGTRRDLL</sequence>
<dbReference type="Proteomes" id="UP000821853">
    <property type="component" value="Chromosome 2"/>
</dbReference>
<evidence type="ECO:0008006" key="3">
    <source>
        <dbReference type="Google" id="ProtNLM"/>
    </source>
</evidence>
<dbReference type="VEuPathDB" id="VectorBase:HLOH_053557"/>
<dbReference type="OrthoDB" id="6508729at2759"/>
<reference evidence="1 2" key="1">
    <citation type="journal article" date="2020" name="Cell">
        <title>Large-Scale Comparative Analyses of Tick Genomes Elucidate Their Genetic Diversity and Vector Capacities.</title>
        <authorList>
            <consortium name="Tick Genome and Microbiome Consortium (TIGMIC)"/>
            <person name="Jia N."/>
            <person name="Wang J."/>
            <person name="Shi W."/>
            <person name="Du L."/>
            <person name="Sun Y."/>
            <person name="Zhan W."/>
            <person name="Jiang J.F."/>
            <person name="Wang Q."/>
            <person name="Zhang B."/>
            <person name="Ji P."/>
            <person name="Bell-Sakyi L."/>
            <person name="Cui X.M."/>
            <person name="Yuan T.T."/>
            <person name="Jiang B.G."/>
            <person name="Yang W.F."/>
            <person name="Lam T.T."/>
            <person name="Chang Q.C."/>
            <person name="Ding S.J."/>
            <person name="Wang X.J."/>
            <person name="Zhu J.G."/>
            <person name="Ruan X.D."/>
            <person name="Zhao L."/>
            <person name="Wei J.T."/>
            <person name="Ye R.Z."/>
            <person name="Que T.C."/>
            <person name="Du C.H."/>
            <person name="Zhou Y.H."/>
            <person name="Cheng J.X."/>
            <person name="Dai P.F."/>
            <person name="Guo W.B."/>
            <person name="Han X.H."/>
            <person name="Huang E.J."/>
            <person name="Li L.F."/>
            <person name="Wei W."/>
            <person name="Gao Y.C."/>
            <person name="Liu J.Z."/>
            <person name="Shao H.Z."/>
            <person name="Wang X."/>
            <person name="Wang C.C."/>
            <person name="Yang T.C."/>
            <person name="Huo Q.B."/>
            <person name="Li W."/>
            <person name="Chen H.Y."/>
            <person name="Chen S.E."/>
            <person name="Zhou L.G."/>
            <person name="Ni X.B."/>
            <person name="Tian J.H."/>
            <person name="Sheng Y."/>
            <person name="Liu T."/>
            <person name="Pan Y.S."/>
            <person name="Xia L.Y."/>
            <person name="Li J."/>
            <person name="Zhao F."/>
            <person name="Cao W.C."/>
        </authorList>
    </citation>
    <scope>NUCLEOTIDE SEQUENCE [LARGE SCALE GENOMIC DNA]</scope>
    <source>
        <strain evidence="1">HaeL-2018</strain>
    </source>
</reference>
<evidence type="ECO:0000313" key="2">
    <source>
        <dbReference type="Proteomes" id="UP000821853"/>
    </source>
</evidence>
<dbReference type="SUPFAM" id="SSF51445">
    <property type="entry name" value="(Trans)glycosidases"/>
    <property type="match status" value="1"/>
</dbReference>
<accession>A0A9J6FYE5</accession>
<gene>
    <name evidence="1" type="ORF">HPB48_000231</name>
</gene>
<dbReference type="EMBL" id="JABSTR010000004">
    <property type="protein sequence ID" value="KAH9367440.1"/>
    <property type="molecule type" value="Genomic_DNA"/>
</dbReference>
<evidence type="ECO:0000313" key="1">
    <source>
        <dbReference type="EMBL" id="KAH9367440.1"/>
    </source>
</evidence>
<keyword evidence="2" id="KW-1185">Reference proteome</keyword>
<dbReference type="InterPro" id="IPR017853">
    <property type="entry name" value="GH"/>
</dbReference>
<protein>
    <recommendedName>
        <fullName evidence="3">GH18 domain-containing protein</fullName>
    </recommendedName>
</protein>
<comment type="caution">
    <text evidence="1">The sequence shown here is derived from an EMBL/GenBank/DDBJ whole genome shotgun (WGS) entry which is preliminary data.</text>
</comment>
<dbReference type="OMA" id="RERMHHA"/>
<organism evidence="1 2">
    <name type="scientific">Haemaphysalis longicornis</name>
    <name type="common">Bush tick</name>
    <dbReference type="NCBI Taxonomy" id="44386"/>
    <lineage>
        <taxon>Eukaryota</taxon>
        <taxon>Metazoa</taxon>
        <taxon>Ecdysozoa</taxon>
        <taxon>Arthropoda</taxon>
        <taxon>Chelicerata</taxon>
        <taxon>Arachnida</taxon>
        <taxon>Acari</taxon>
        <taxon>Parasitiformes</taxon>
        <taxon>Ixodida</taxon>
        <taxon>Ixodoidea</taxon>
        <taxon>Ixodidae</taxon>
        <taxon>Haemaphysalinae</taxon>
        <taxon>Haemaphysalis</taxon>
    </lineage>
</organism>
<name>A0A9J6FYE5_HAELO</name>
<proteinExistence type="predicted"/>